<sequence length="517" mass="55910">MESDPISSRRPLPVVNLESAMLYMGFIDGLANNAGNPETMSATPRPIPTATILAPTTTTRPVPTTTASAPTTTRVETQFRQFLPINDNMNALRQQLDSQERLLKQLIQSIPSTGQSNPAAISPIHPTSMSASPTIHAGRDNTRQLHVSSEDLRVASSSQQARLGKEPPRKVSLPGMQHDPVYEPVLEPHIAALRAAFDSAMYDSITLSSLNPHARNTGSRSAVANGITWLSESSRSSPQTRPGNRSNRGIPELQETIDQAVVQTPVETAGSFVVNSAISIPNVMSATLLSSEAVRLAYYKIIEELGQEKGQELIKNIALSRRKNALNRLENMGKELTDTGQQSVSQQSEVNSGFLAESLVQMFPETDPETSNQQQLGIGEATATLDNTLAVQRSLKDLSDTGSLTDIKERIRIIEGLLAAKNQLPQSQLNQEQLSTASTTTSTTTTPTPTTTSIHTTTTTLTTTTTRPTTTTSKPTTAAAFEEASESQALTTNADNMESIQNQLARLLYILKTQTQR</sequence>
<dbReference type="AlphaFoldDB" id="A0A9D3Z0V3"/>
<dbReference type="Proteomes" id="UP000828390">
    <property type="component" value="Unassembled WGS sequence"/>
</dbReference>
<feature type="region of interest" description="Disordered" evidence="1">
    <location>
        <begin position="230"/>
        <end position="251"/>
    </location>
</feature>
<feature type="region of interest" description="Disordered" evidence="1">
    <location>
        <begin position="428"/>
        <end position="474"/>
    </location>
</feature>
<evidence type="ECO:0000313" key="3">
    <source>
        <dbReference type="Proteomes" id="UP000828390"/>
    </source>
</evidence>
<name>A0A9D3Z0V3_DREPO</name>
<evidence type="ECO:0000256" key="1">
    <source>
        <dbReference type="SAM" id="MobiDB-lite"/>
    </source>
</evidence>
<feature type="compositionally biased region" description="Polar residues" evidence="1">
    <location>
        <begin position="230"/>
        <end position="247"/>
    </location>
</feature>
<reference evidence="2" key="2">
    <citation type="submission" date="2020-11" db="EMBL/GenBank/DDBJ databases">
        <authorList>
            <person name="McCartney M.A."/>
            <person name="Auch B."/>
            <person name="Kono T."/>
            <person name="Mallez S."/>
            <person name="Becker A."/>
            <person name="Gohl D.M."/>
            <person name="Silverstein K.A.T."/>
            <person name="Koren S."/>
            <person name="Bechman K.B."/>
            <person name="Herman A."/>
            <person name="Abrahante J.E."/>
            <person name="Garbe J."/>
        </authorList>
    </citation>
    <scope>NUCLEOTIDE SEQUENCE</scope>
    <source>
        <strain evidence="2">Duluth1</strain>
        <tissue evidence="2">Whole animal</tissue>
    </source>
</reference>
<accession>A0A9D3Z0V3</accession>
<feature type="region of interest" description="Disordered" evidence="1">
    <location>
        <begin position="155"/>
        <end position="175"/>
    </location>
</feature>
<comment type="caution">
    <text evidence="2">The sequence shown here is derived from an EMBL/GenBank/DDBJ whole genome shotgun (WGS) entry which is preliminary data.</text>
</comment>
<protein>
    <submittedName>
        <fullName evidence="2">Uncharacterized protein</fullName>
    </submittedName>
</protein>
<dbReference type="EMBL" id="JAIWYP010000014">
    <property type="protein sequence ID" value="KAH3709837.1"/>
    <property type="molecule type" value="Genomic_DNA"/>
</dbReference>
<gene>
    <name evidence="2" type="ORF">DPMN_069302</name>
</gene>
<evidence type="ECO:0000313" key="2">
    <source>
        <dbReference type="EMBL" id="KAH3709837.1"/>
    </source>
</evidence>
<feature type="compositionally biased region" description="Low complexity" evidence="1">
    <location>
        <begin position="435"/>
        <end position="474"/>
    </location>
</feature>
<reference evidence="2" key="1">
    <citation type="journal article" date="2019" name="bioRxiv">
        <title>The Genome of the Zebra Mussel, Dreissena polymorpha: A Resource for Invasive Species Research.</title>
        <authorList>
            <person name="McCartney M.A."/>
            <person name="Auch B."/>
            <person name="Kono T."/>
            <person name="Mallez S."/>
            <person name="Zhang Y."/>
            <person name="Obille A."/>
            <person name="Becker A."/>
            <person name="Abrahante J.E."/>
            <person name="Garbe J."/>
            <person name="Badalamenti J.P."/>
            <person name="Herman A."/>
            <person name="Mangelson H."/>
            <person name="Liachko I."/>
            <person name="Sullivan S."/>
            <person name="Sone E.D."/>
            <person name="Koren S."/>
            <person name="Silverstein K.A.T."/>
            <person name="Beckman K.B."/>
            <person name="Gohl D.M."/>
        </authorList>
    </citation>
    <scope>NUCLEOTIDE SEQUENCE</scope>
    <source>
        <strain evidence="2">Duluth1</strain>
        <tissue evidence="2">Whole animal</tissue>
    </source>
</reference>
<organism evidence="2 3">
    <name type="scientific">Dreissena polymorpha</name>
    <name type="common">Zebra mussel</name>
    <name type="synonym">Mytilus polymorpha</name>
    <dbReference type="NCBI Taxonomy" id="45954"/>
    <lineage>
        <taxon>Eukaryota</taxon>
        <taxon>Metazoa</taxon>
        <taxon>Spiralia</taxon>
        <taxon>Lophotrochozoa</taxon>
        <taxon>Mollusca</taxon>
        <taxon>Bivalvia</taxon>
        <taxon>Autobranchia</taxon>
        <taxon>Heteroconchia</taxon>
        <taxon>Euheterodonta</taxon>
        <taxon>Imparidentia</taxon>
        <taxon>Neoheterodontei</taxon>
        <taxon>Myida</taxon>
        <taxon>Dreissenoidea</taxon>
        <taxon>Dreissenidae</taxon>
        <taxon>Dreissena</taxon>
    </lineage>
</organism>
<feature type="region of interest" description="Disordered" evidence="1">
    <location>
        <begin position="52"/>
        <end position="73"/>
    </location>
</feature>
<keyword evidence="3" id="KW-1185">Reference proteome</keyword>
<proteinExistence type="predicted"/>